<evidence type="ECO:0000256" key="6">
    <source>
        <dbReference type="ARBA" id="ARBA00022989"/>
    </source>
</evidence>
<dbReference type="GO" id="GO:0004984">
    <property type="term" value="F:olfactory receptor activity"/>
    <property type="evidence" value="ECO:0007669"/>
    <property type="project" value="InterPro"/>
</dbReference>
<evidence type="ECO:0000256" key="10">
    <source>
        <dbReference type="SAM" id="Phobius"/>
    </source>
</evidence>
<dbReference type="InterPro" id="IPR004117">
    <property type="entry name" value="7tm6_olfct_rcpt"/>
</dbReference>
<evidence type="ECO:0000256" key="4">
    <source>
        <dbReference type="ARBA" id="ARBA00022692"/>
    </source>
</evidence>
<name>A0A7G8Z988_9HYME</name>
<feature type="transmembrane region" description="Helical" evidence="10">
    <location>
        <begin position="23"/>
        <end position="46"/>
    </location>
</feature>
<dbReference type="Pfam" id="PF02949">
    <property type="entry name" value="7tm_6"/>
    <property type="match status" value="1"/>
</dbReference>
<evidence type="ECO:0000256" key="1">
    <source>
        <dbReference type="ARBA" id="ARBA00004651"/>
    </source>
</evidence>
<protein>
    <submittedName>
        <fullName evidence="11">Olfactory receptor 69</fullName>
    </submittedName>
</protein>
<keyword evidence="9" id="KW-0807">Transducer</keyword>
<keyword evidence="2" id="KW-1003">Cell membrane</keyword>
<dbReference type="AlphaFoldDB" id="A0A7G8Z988"/>
<feature type="transmembrane region" description="Helical" evidence="10">
    <location>
        <begin position="58"/>
        <end position="76"/>
    </location>
</feature>
<comment type="subcellular location">
    <subcellularLocation>
        <location evidence="1">Cell membrane</location>
        <topology evidence="1">Multi-pass membrane protein</topology>
    </subcellularLocation>
</comment>
<dbReference type="PANTHER" id="PTHR21137:SF35">
    <property type="entry name" value="ODORANT RECEPTOR 19A-RELATED"/>
    <property type="match status" value="1"/>
</dbReference>
<reference evidence="11" key="1">
    <citation type="submission" date="2020-06" db="EMBL/GenBank/DDBJ databases">
        <authorList>
            <person name="Sheng S."/>
        </authorList>
    </citation>
    <scope>NUCLEOTIDE SEQUENCE</scope>
    <source>
        <tissue evidence="11">Antenna</tissue>
    </source>
</reference>
<keyword evidence="7 10" id="KW-0472">Membrane</keyword>
<dbReference type="EMBL" id="MT671009">
    <property type="protein sequence ID" value="QNL15013.1"/>
    <property type="molecule type" value="mRNA"/>
</dbReference>
<dbReference type="PANTHER" id="PTHR21137">
    <property type="entry name" value="ODORANT RECEPTOR"/>
    <property type="match status" value="1"/>
</dbReference>
<keyword evidence="4 10" id="KW-0812">Transmembrane</keyword>
<keyword evidence="5" id="KW-0552">Olfaction</keyword>
<dbReference type="GO" id="GO:0007165">
    <property type="term" value="P:signal transduction"/>
    <property type="evidence" value="ECO:0007669"/>
    <property type="project" value="UniProtKB-KW"/>
</dbReference>
<keyword evidence="6 10" id="KW-1133">Transmembrane helix</keyword>
<evidence type="ECO:0000256" key="9">
    <source>
        <dbReference type="ARBA" id="ARBA00023224"/>
    </source>
</evidence>
<evidence type="ECO:0000256" key="2">
    <source>
        <dbReference type="ARBA" id="ARBA00022475"/>
    </source>
</evidence>
<keyword evidence="8 11" id="KW-0675">Receptor</keyword>
<evidence type="ECO:0000256" key="7">
    <source>
        <dbReference type="ARBA" id="ARBA00023136"/>
    </source>
</evidence>
<accession>A0A7G8Z988</accession>
<evidence type="ECO:0000313" key="11">
    <source>
        <dbReference type="EMBL" id="QNL15013.1"/>
    </source>
</evidence>
<gene>
    <name evidence="11" type="primary">OR69</name>
</gene>
<dbReference type="GO" id="GO:0005886">
    <property type="term" value="C:plasma membrane"/>
    <property type="evidence" value="ECO:0007669"/>
    <property type="project" value="UniProtKB-SubCell"/>
</dbReference>
<proteinExistence type="evidence at transcript level"/>
<dbReference type="GO" id="GO:0005549">
    <property type="term" value="F:odorant binding"/>
    <property type="evidence" value="ECO:0007669"/>
    <property type="project" value="InterPro"/>
</dbReference>
<evidence type="ECO:0000256" key="5">
    <source>
        <dbReference type="ARBA" id="ARBA00022725"/>
    </source>
</evidence>
<evidence type="ECO:0000256" key="3">
    <source>
        <dbReference type="ARBA" id="ARBA00022606"/>
    </source>
</evidence>
<sequence length="309" mass="35906">MECKTGSMQVSESYPHHMYTDPIYRVLTIMTKFLPVSFFILQYIGLWQPVHWPIGWKTRVYTLFTMFSFTLLYVDTGSQILDCFQTATTISEYADHSFILLTMIGICLKMASLIKNRQSIIELINILQSGPFETQTQKEIQIRNSFENLMKWRTILFGIFVQMGTFNLFVTSLIYLAPHRITITRLYLPWDTKTFLGYWVAWILQCISRWFGGPVNVACDSLVSGLLYRAAAQFKILQLRLKDLATLGSNDNNINDTEELQTKKITDLVKQHLEIIQFRHSLLKDIIKFSVVKSSKLNSFLKNLFQDGF</sequence>
<keyword evidence="3" id="KW-0716">Sensory transduction</keyword>
<feature type="transmembrane region" description="Helical" evidence="10">
    <location>
        <begin position="155"/>
        <end position="177"/>
    </location>
</feature>
<organism evidence="11">
    <name type="scientific">Aulacocentrum confusum</name>
    <dbReference type="NCBI Taxonomy" id="2767324"/>
    <lineage>
        <taxon>Eukaryota</taxon>
        <taxon>Metazoa</taxon>
        <taxon>Ecdysozoa</taxon>
        <taxon>Arthropoda</taxon>
        <taxon>Hexapoda</taxon>
        <taxon>Insecta</taxon>
        <taxon>Pterygota</taxon>
        <taxon>Neoptera</taxon>
        <taxon>Endopterygota</taxon>
        <taxon>Hymenoptera</taxon>
        <taxon>Apocrita</taxon>
        <taxon>Ichneumonoidea</taxon>
        <taxon>Braconidae</taxon>
        <taxon>Macrocentrinae</taxon>
        <taxon>Aulacocentrum</taxon>
    </lineage>
</organism>
<evidence type="ECO:0000256" key="8">
    <source>
        <dbReference type="ARBA" id="ARBA00023170"/>
    </source>
</evidence>
<feature type="transmembrane region" description="Helical" evidence="10">
    <location>
        <begin position="96"/>
        <end position="114"/>
    </location>
</feature>